<name>A0ABX6RX64_9BACI</name>
<dbReference type="EMBL" id="CP055263">
    <property type="protein sequence ID" value="QNF26184.1"/>
    <property type="molecule type" value="Genomic_DNA"/>
</dbReference>
<proteinExistence type="predicted"/>
<evidence type="ECO:0000259" key="1">
    <source>
        <dbReference type="Pfam" id="PF13229"/>
    </source>
</evidence>
<evidence type="ECO:0000313" key="3">
    <source>
        <dbReference type="Proteomes" id="UP000515490"/>
    </source>
</evidence>
<keyword evidence="3" id="KW-1185">Reference proteome</keyword>
<accession>A0ABX6RX64</accession>
<sequence>MVSSNAIYVVELDRWGIKNDGTDALNTTNGINSAFLWAKDNNLYTVVVPKGQYLIDKNSSILLRSNTHYKFYDCLFIKESNNLTKYSILTCDGIKNVTIEGATVKGDRETHNYSSGGTHEWGHGIECKNSCYNISIKDCETFECTGDGIVTSMDFSAIGGAQHPGHFAKGDINSQGNIDNTKTDFTTVSKFFDVTGNLVKSVGYFYYSGDGYGGYGTGSNLNKTVIKVHFYKADNTYLGFRNTRSYEFIYLESLPEGTTKVRFSFLQNFDLMSGNLHYVMCAKIPQYINFSNCKSHKNRRLGASINGGRFVTFDSCEIYNNSNPMSKSTGTNPGYGIDIEDGYMANQKITIRNCNIYDNRAGAFVCISTRGVHVENNKFRGPFVFSGSGDDYFSLNNMYYGSINGRSITSGVEQDGTFCTFRNDSIFGHTFSINGGNTTLENCVFSKSGIHFGGETTKIINCKFTFDDPGKIDSFSFGSEYLEIHDSLFDIRRCNRWVATGNTSENVHFSNVKFLTYDNGGGNLVKTKNLVIENCKFIHSGNKINYSSIVVTDSMRVENSIFNNLSLRFDGAGLFSPTEVLAKDNSYVAHSFINNKVIWDAPLGTAVHEARGPGVSFSYIPRLDITNNTFSVIDKSVALSSMYTLRVFTENYLNLSDNTIVTTNNSGNNTKGTLTIDGAYRKNGSTLAIPKTKLIAQNNENIKSNIVFTQNLNLQLGSSI</sequence>
<dbReference type="Proteomes" id="UP000515490">
    <property type="component" value="Chromosome"/>
</dbReference>
<dbReference type="InterPro" id="IPR011050">
    <property type="entry name" value="Pectin_lyase_fold/virulence"/>
</dbReference>
<dbReference type="InterPro" id="IPR006626">
    <property type="entry name" value="PbH1"/>
</dbReference>
<reference evidence="2 3" key="1">
    <citation type="submission" date="2020-06" db="EMBL/GenBank/DDBJ databases">
        <title>Metabacillus dokdonensis sp. nov., isolated from the rhizosphere of Elymus tsukushiensis, a plant native to the Dokdo Islands, Republic of Korea.</title>
        <authorList>
            <person name="Lee S.Y."/>
            <person name="Hwang Y.J."/>
            <person name="Son J.S."/>
            <person name="Ghim S.Y."/>
        </authorList>
    </citation>
    <scope>NUCLEOTIDE SEQUENCE [LARGE SCALE GENOMIC DNA]</scope>
    <source>
        <strain evidence="2 3">KUDC1714</strain>
    </source>
</reference>
<feature type="domain" description="Right handed beta helix" evidence="1">
    <location>
        <begin position="277"/>
        <end position="383"/>
    </location>
</feature>
<dbReference type="SUPFAM" id="SSF51126">
    <property type="entry name" value="Pectin lyase-like"/>
    <property type="match status" value="2"/>
</dbReference>
<gene>
    <name evidence="2" type="ORF">HUW50_00635</name>
</gene>
<dbReference type="SMART" id="SM00710">
    <property type="entry name" value="PbH1"/>
    <property type="match status" value="9"/>
</dbReference>
<dbReference type="RefSeq" id="WP_185653591.1">
    <property type="nucleotide sequence ID" value="NZ_CP055263.1"/>
</dbReference>
<dbReference type="InterPro" id="IPR039448">
    <property type="entry name" value="Beta_helix"/>
</dbReference>
<dbReference type="Gene3D" id="2.160.20.10">
    <property type="entry name" value="Single-stranded right-handed beta-helix, Pectin lyase-like"/>
    <property type="match status" value="1"/>
</dbReference>
<evidence type="ECO:0000313" key="2">
    <source>
        <dbReference type="EMBL" id="QNF26184.1"/>
    </source>
</evidence>
<dbReference type="InterPro" id="IPR012334">
    <property type="entry name" value="Pectin_lyas_fold"/>
</dbReference>
<dbReference type="Pfam" id="PF13229">
    <property type="entry name" value="Beta_helix"/>
    <property type="match status" value="1"/>
</dbReference>
<protein>
    <submittedName>
        <fullName evidence="2">Right-handed parallel beta-helix repeat-containing protein</fullName>
    </submittedName>
</protein>
<organism evidence="2 3">
    <name type="scientific">Metabacillus elymi</name>
    <dbReference type="NCBI Taxonomy" id="2745198"/>
    <lineage>
        <taxon>Bacteria</taxon>
        <taxon>Bacillati</taxon>
        <taxon>Bacillota</taxon>
        <taxon>Bacilli</taxon>
        <taxon>Bacillales</taxon>
        <taxon>Bacillaceae</taxon>
        <taxon>Metabacillus</taxon>
    </lineage>
</organism>